<evidence type="ECO:0000256" key="2">
    <source>
        <dbReference type="ARBA" id="ARBA00004394"/>
    </source>
</evidence>
<evidence type="ECO:0000259" key="15">
    <source>
        <dbReference type="PROSITE" id="PS50892"/>
    </source>
</evidence>
<dbReference type="InterPro" id="IPR044565">
    <property type="entry name" value="Sec22"/>
</dbReference>
<dbReference type="CDD" id="cd14824">
    <property type="entry name" value="Longin"/>
    <property type="match status" value="1"/>
</dbReference>
<dbReference type="VEuPathDB" id="FungiDB:H257_16985"/>
<evidence type="ECO:0000256" key="6">
    <source>
        <dbReference type="ARBA" id="ARBA00022824"/>
    </source>
</evidence>
<dbReference type="Gene3D" id="1.20.5.110">
    <property type="match status" value="1"/>
</dbReference>
<keyword evidence="4" id="KW-0813">Transport</keyword>
<keyword evidence="6" id="KW-0256">Endoplasmic reticulum</keyword>
<reference evidence="16 17" key="1">
    <citation type="submission" date="2019-06" db="EMBL/GenBank/DDBJ databases">
        <title>Genomics analysis of Aphanomyces spp. identifies a new class of oomycete effector associated with host adaptation.</title>
        <authorList>
            <person name="Gaulin E."/>
        </authorList>
    </citation>
    <scope>NUCLEOTIDE SEQUENCE [LARGE SCALE GENOMIC DNA]</scope>
    <source>
        <strain evidence="16 17">E</strain>
    </source>
</reference>
<dbReference type="GO" id="GO:0005484">
    <property type="term" value="F:SNAP receptor activity"/>
    <property type="evidence" value="ECO:0007669"/>
    <property type="project" value="InterPro"/>
</dbReference>
<evidence type="ECO:0000256" key="1">
    <source>
        <dbReference type="ARBA" id="ARBA00004163"/>
    </source>
</evidence>
<evidence type="ECO:0000256" key="4">
    <source>
        <dbReference type="ARBA" id="ARBA00022448"/>
    </source>
</evidence>
<dbReference type="GO" id="GO:0006890">
    <property type="term" value="P:retrograde vesicle-mediated transport, Golgi to endoplasmic reticulum"/>
    <property type="evidence" value="ECO:0007669"/>
    <property type="project" value="InterPro"/>
</dbReference>
<feature type="domain" description="Longin" evidence="14">
    <location>
        <begin position="22"/>
        <end position="165"/>
    </location>
</feature>
<dbReference type="GO" id="GO:0000139">
    <property type="term" value="C:Golgi membrane"/>
    <property type="evidence" value="ECO:0007669"/>
    <property type="project" value="UniProtKB-SubCell"/>
</dbReference>
<keyword evidence="11 13" id="KW-0472">Membrane</keyword>
<dbReference type="CDD" id="cd15866">
    <property type="entry name" value="R-SNARE_SEC22"/>
    <property type="match status" value="1"/>
</dbReference>
<gene>
    <name evidence="16" type="ORF">AaE_011737</name>
</gene>
<dbReference type="Gene3D" id="3.30.450.50">
    <property type="entry name" value="Longin domain"/>
    <property type="match status" value="1"/>
</dbReference>
<organism evidence="16 17">
    <name type="scientific">Aphanomyces astaci</name>
    <name type="common">Crayfish plague agent</name>
    <dbReference type="NCBI Taxonomy" id="112090"/>
    <lineage>
        <taxon>Eukaryota</taxon>
        <taxon>Sar</taxon>
        <taxon>Stramenopiles</taxon>
        <taxon>Oomycota</taxon>
        <taxon>Saprolegniomycetes</taxon>
        <taxon>Saprolegniales</taxon>
        <taxon>Verrucalvaceae</taxon>
        <taxon>Aphanomyces</taxon>
    </lineage>
</organism>
<dbReference type="FunFam" id="3.30.450.50:FF:000018">
    <property type="entry name" value="Vesicle-trafficking protein SEC22b"/>
    <property type="match status" value="1"/>
</dbReference>
<dbReference type="PROSITE" id="PS50859">
    <property type="entry name" value="LONGIN"/>
    <property type="match status" value="1"/>
</dbReference>
<dbReference type="Proteomes" id="UP000469452">
    <property type="component" value="Unassembled WGS sequence"/>
</dbReference>
<dbReference type="SUPFAM" id="SSF58038">
    <property type="entry name" value="SNARE fusion complex"/>
    <property type="match status" value="1"/>
</dbReference>
<evidence type="ECO:0000256" key="7">
    <source>
        <dbReference type="ARBA" id="ARBA00022927"/>
    </source>
</evidence>
<dbReference type="Pfam" id="PF00957">
    <property type="entry name" value="Synaptobrevin"/>
    <property type="match status" value="1"/>
</dbReference>
<evidence type="ECO:0000259" key="14">
    <source>
        <dbReference type="PROSITE" id="PS50859"/>
    </source>
</evidence>
<dbReference type="GO" id="GO:0005789">
    <property type="term" value="C:endoplasmic reticulum membrane"/>
    <property type="evidence" value="ECO:0007669"/>
    <property type="project" value="UniProtKB-SubCell"/>
</dbReference>
<dbReference type="PROSITE" id="PS50892">
    <property type="entry name" value="V_SNARE"/>
    <property type="match status" value="1"/>
</dbReference>
<keyword evidence="8 13" id="KW-1133">Transmembrane helix</keyword>
<evidence type="ECO:0000256" key="13">
    <source>
        <dbReference type="SAM" id="Phobius"/>
    </source>
</evidence>
<evidence type="ECO:0000256" key="3">
    <source>
        <dbReference type="ARBA" id="ARBA00008025"/>
    </source>
</evidence>
<dbReference type="Pfam" id="PF13774">
    <property type="entry name" value="Longin"/>
    <property type="match status" value="1"/>
</dbReference>
<keyword evidence="5 13" id="KW-0812">Transmembrane</keyword>
<dbReference type="SUPFAM" id="SSF64356">
    <property type="entry name" value="SNARE-like"/>
    <property type="match status" value="1"/>
</dbReference>
<dbReference type="GO" id="GO:0006888">
    <property type="term" value="P:endoplasmic reticulum to Golgi vesicle-mediated transport"/>
    <property type="evidence" value="ECO:0007669"/>
    <property type="project" value="InterPro"/>
</dbReference>
<evidence type="ECO:0000256" key="12">
    <source>
        <dbReference type="PROSITE-ProRule" id="PRU00290"/>
    </source>
</evidence>
<dbReference type="SMART" id="SM01270">
    <property type="entry name" value="Longin"/>
    <property type="match status" value="1"/>
</dbReference>
<dbReference type="InterPro" id="IPR011012">
    <property type="entry name" value="Longin-like_dom_sf"/>
</dbReference>
<evidence type="ECO:0000256" key="9">
    <source>
        <dbReference type="ARBA" id="ARBA00023034"/>
    </source>
</evidence>
<protein>
    <recommendedName>
        <fullName evidence="18">Longin domain-containing protein</fullName>
    </recommendedName>
</protein>
<evidence type="ECO:0008006" key="18">
    <source>
        <dbReference type="Google" id="ProtNLM"/>
    </source>
</evidence>
<comment type="similarity">
    <text evidence="3">Belongs to the synaptobrevin family.</text>
</comment>
<proteinExistence type="inferred from homology"/>
<evidence type="ECO:0000313" key="17">
    <source>
        <dbReference type="Proteomes" id="UP000469452"/>
    </source>
</evidence>
<dbReference type="EMBL" id="VJMI01017455">
    <property type="protein sequence ID" value="KAF0713680.1"/>
    <property type="molecule type" value="Genomic_DNA"/>
</dbReference>
<dbReference type="PANTHER" id="PTHR45837">
    <property type="entry name" value="VESICLE-TRAFFICKING PROTEIN SEC22B"/>
    <property type="match status" value="1"/>
</dbReference>
<evidence type="ECO:0000256" key="8">
    <source>
        <dbReference type="ARBA" id="ARBA00022989"/>
    </source>
</evidence>
<dbReference type="InterPro" id="IPR042855">
    <property type="entry name" value="V_SNARE_CC"/>
</dbReference>
<evidence type="ECO:0000313" key="16">
    <source>
        <dbReference type="EMBL" id="KAF0713680.1"/>
    </source>
</evidence>
<evidence type="ECO:0000256" key="5">
    <source>
        <dbReference type="ARBA" id="ARBA00022692"/>
    </source>
</evidence>
<keyword evidence="9" id="KW-0333">Golgi apparatus</keyword>
<comment type="subcellular location">
    <subcellularLocation>
        <location evidence="1">Endoplasmic reticulum membrane</location>
        <topology evidence="1">Single-pass type IV membrane protein</topology>
    </subcellularLocation>
    <subcellularLocation>
        <location evidence="2">Golgi apparatus membrane</location>
    </subcellularLocation>
</comment>
<dbReference type="InterPro" id="IPR010908">
    <property type="entry name" value="Longin_dom"/>
</dbReference>
<keyword evidence="7" id="KW-0653">Protein transport</keyword>
<name>A0A6A4ZM12_APHAT</name>
<evidence type="ECO:0000256" key="10">
    <source>
        <dbReference type="ARBA" id="ARBA00023054"/>
    </source>
</evidence>
<accession>A0A6A4ZM12</accession>
<feature type="transmembrane region" description="Helical" evidence="13">
    <location>
        <begin position="242"/>
        <end position="260"/>
    </location>
</feature>
<feature type="domain" description="V-SNARE coiled-coil homology" evidence="15">
    <location>
        <begin position="180"/>
        <end position="240"/>
    </location>
</feature>
<dbReference type="AlphaFoldDB" id="A0A6A4ZM12"/>
<keyword evidence="10 12" id="KW-0175">Coiled coil</keyword>
<dbReference type="GO" id="GO:0015031">
    <property type="term" value="P:protein transport"/>
    <property type="evidence" value="ECO:0007669"/>
    <property type="project" value="UniProtKB-KW"/>
</dbReference>
<comment type="caution">
    <text evidence="16">The sequence shown here is derived from an EMBL/GenBank/DDBJ whole genome shotgun (WGS) entry which is preliminary data.</text>
</comment>
<sequence>MYLPPRGVAYSKLKATMPILTFIARVSDGMLLVASMESAGDYNDNLDTYKQQGKQILKKLNQRSPGKCSIDSGAYAFHYLIEEGVCYLTLSDKNYPKRLAFLYLEDIHGGFIDELRRDHGDKYVYTSIVPTSSLVRVSHLSSSSWRDTVTTVARPYAFIKFDKYIQKKRKEYTDPSSSQNMSKLNNDLADIHNVMRQNIQEVLNRGEAIDRVSQISSNIADRSKEFKWGAKKLSLQAMYQKYGPLVAIALFVVLVVYFKFF</sequence>
<evidence type="ECO:0000256" key="11">
    <source>
        <dbReference type="ARBA" id="ARBA00023136"/>
    </source>
</evidence>